<dbReference type="PANTHER" id="PTHR10030:SF37">
    <property type="entry name" value="ALPHA-L-FUCOSIDASE-RELATED"/>
    <property type="match status" value="1"/>
</dbReference>
<dbReference type="GO" id="GO:0016139">
    <property type="term" value="P:glycoside catabolic process"/>
    <property type="evidence" value="ECO:0007669"/>
    <property type="project" value="TreeGrafter"/>
</dbReference>
<evidence type="ECO:0000256" key="1">
    <source>
        <dbReference type="ARBA" id="ARBA00007951"/>
    </source>
</evidence>
<sequence>MRTYLSLFLTLLFFSCSQRTLPPEPYGALPSDRQLAWHEMETYCLIHFTPTTFQDKEWGYGDADPEIFNPEKFDANQIAEAAKLAGFKGLIIVAKHHDGFCLWPTETTDYSVASSPWKDGKGDMVKDFMEASHANDLKFGVYLSAWDRNDTRYGTPEYADAYRVQLKELMTNYGELFTSWHDGANGGDGYYGGLNEKRIIDRSTYYQWHEKTWPIVRKHQPMAMIFSDIGPDMRWVGNESGKADETSWATFTPKGIDGRQPVPGDSDYSNAPTGDRNGKFWIPAECDVPLRPGWFYHASQDGEVKSPDDLFDIYVSSVGRGGAMNLGLAPMPNGLLHDIDVEHLKGFGEKVKRTFATDLMQGAKLTASNVRGNRNSLYGTDLLVDGDRYSYWATDDDHTQGTLEIELEKTQEFDLIRLRENIKLGQRIDSVNVFVWADENWKEVAQATSIGANRIIKLEQPIEASKLKLEIFSPVSIALSEVAIFKEAASSNGQLNKELNILSAEHMEVREKGNDKFIEKLTDGKEDTNWEGSKSKTAIDIKLDEPVALVGAGLLPRQDGKSEGTPTHFRLMGSADGEQWFEISSGELSNIQNNPTWQRLFFEGKKMRYLRFISERTISDAPLVLSEIQIYLADQEGGSSL</sequence>
<protein>
    <recommendedName>
        <fullName evidence="2">alpha-L-fucosidase</fullName>
        <ecNumber evidence="2">3.2.1.51</ecNumber>
    </recommendedName>
</protein>
<accession>A0A9D1W800</accession>
<evidence type="ECO:0000259" key="7">
    <source>
        <dbReference type="PROSITE" id="PS50022"/>
    </source>
</evidence>
<feature type="region of interest" description="Disordered" evidence="6">
    <location>
        <begin position="252"/>
        <end position="274"/>
    </location>
</feature>
<dbReference type="SUPFAM" id="SSF51445">
    <property type="entry name" value="(Trans)glycosidases"/>
    <property type="match status" value="1"/>
</dbReference>
<gene>
    <name evidence="8" type="ORF">H9853_03870</name>
</gene>
<dbReference type="PROSITE" id="PS50022">
    <property type="entry name" value="FA58C_3"/>
    <property type="match status" value="1"/>
</dbReference>
<dbReference type="InterPro" id="IPR008979">
    <property type="entry name" value="Galactose-bd-like_sf"/>
</dbReference>
<dbReference type="EC" id="3.2.1.51" evidence="2"/>
<dbReference type="PROSITE" id="PS51257">
    <property type="entry name" value="PROKAR_LIPOPROTEIN"/>
    <property type="match status" value="1"/>
</dbReference>
<keyword evidence="4" id="KW-0378">Hydrolase</keyword>
<dbReference type="GO" id="GO:0004560">
    <property type="term" value="F:alpha-L-fucosidase activity"/>
    <property type="evidence" value="ECO:0007669"/>
    <property type="project" value="InterPro"/>
</dbReference>
<evidence type="ECO:0000256" key="2">
    <source>
        <dbReference type="ARBA" id="ARBA00012662"/>
    </source>
</evidence>
<dbReference type="Gene3D" id="3.20.20.80">
    <property type="entry name" value="Glycosidases"/>
    <property type="match status" value="1"/>
</dbReference>
<dbReference type="InterPro" id="IPR057739">
    <property type="entry name" value="Glyco_hydro_29_N"/>
</dbReference>
<dbReference type="Gene3D" id="2.60.120.260">
    <property type="entry name" value="Galactose-binding domain-like"/>
    <property type="match status" value="2"/>
</dbReference>
<evidence type="ECO:0000313" key="8">
    <source>
        <dbReference type="EMBL" id="HIX54138.1"/>
    </source>
</evidence>
<dbReference type="InterPro" id="IPR000421">
    <property type="entry name" value="FA58C"/>
</dbReference>
<dbReference type="SUPFAM" id="SSF49785">
    <property type="entry name" value="Galactose-binding domain-like"/>
    <property type="match status" value="2"/>
</dbReference>
<evidence type="ECO:0000256" key="4">
    <source>
        <dbReference type="ARBA" id="ARBA00022801"/>
    </source>
</evidence>
<dbReference type="Pfam" id="PF01120">
    <property type="entry name" value="Alpha_L_fucos"/>
    <property type="match status" value="1"/>
</dbReference>
<name>A0A9D1W800_9SPHI</name>
<dbReference type="InterPro" id="IPR000933">
    <property type="entry name" value="Glyco_hydro_29"/>
</dbReference>
<comment type="caution">
    <text evidence="8">The sequence shown here is derived from an EMBL/GenBank/DDBJ whole genome shotgun (WGS) entry which is preliminary data.</text>
</comment>
<evidence type="ECO:0000256" key="3">
    <source>
        <dbReference type="ARBA" id="ARBA00022729"/>
    </source>
</evidence>
<feature type="domain" description="F5/8 type C" evidence="7">
    <location>
        <begin position="483"/>
        <end position="633"/>
    </location>
</feature>
<dbReference type="GO" id="GO:0005764">
    <property type="term" value="C:lysosome"/>
    <property type="evidence" value="ECO:0007669"/>
    <property type="project" value="TreeGrafter"/>
</dbReference>
<evidence type="ECO:0000313" key="9">
    <source>
        <dbReference type="Proteomes" id="UP000824156"/>
    </source>
</evidence>
<reference evidence="8" key="2">
    <citation type="submission" date="2021-04" db="EMBL/GenBank/DDBJ databases">
        <authorList>
            <person name="Gilroy R."/>
        </authorList>
    </citation>
    <scope>NUCLEOTIDE SEQUENCE</scope>
    <source>
        <strain evidence="8">1719</strain>
    </source>
</reference>
<dbReference type="Proteomes" id="UP000824156">
    <property type="component" value="Unassembled WGS sequence"/>
</dbReference>
<organism evidence="8 9">
    <name type="scientific">Candidatus Sphingobacterium stercoripullorum</name>
    <dbReference type="NCBI Taxonomy" id="2838759"/>
    <lineage>
        <taxon>Bacteria</taxon>
        <taxon>Pseudomonadati</taxon>
        <taxon>Bacteroidota</taxon>
        <taxon>Sphingobacteriia</taxon>
        <taxon>Sphingobacteriales</taxon>
        <taxon>Sphingobacteriaceae</taxon>
        <taxon>Sphingobacterium</taxon>
    </lineage>
</organism>
<comment type="similarity">
    <text evidence="1">Belongs to the glycosyl hydrolase 29 family.</text>
</comment>
<evidence type="ECO:0000256" key="6">
    <source>
        <dbReference type="SAM" id="MobiDB-lite"/>
    </source>
</evidence>
<dbReference type="AlphaFoldDB" id="A0A9D1W800"/>
<dbReference type="PANTHER" id="PTHR10030">
    <property type="entry name" value="ALPHA-L-FUCOSIDASE"/>
    <property type="match status" value="1"/>
</dbReference>
<dbReference type="SMART" id="SM00812">
    <property type="entry name" value="Alpha_L_fucos"/>
    <property type="match status" value="1"/>
</dbReference>
<dbReference type="EMBL" id="DXEZ01000110">
    <property type="protein sequence ID" value="HIX54138.1"/>
    <property type="molecule type" value="Genomic_DNA"/>
</dbReference>
<dbReference type="GO" id="GO:0006004">
    <property type="term" value="P:fucose metabolic process"/>
    <property type="evidence" value="ECO:0007669"/>
    <property type="project" value="TreeGrafter"/>
</dbReference>
<evidence type="ECO:0000256" key="5">
    <source>
        <dbReference type="ARBA" id="ARBA00023295"/>
    </source>
</evidence>
<reference evidence="8" key="1">
    <citation type="journal article" date="2021" name="PeerJ">
        <title>Extensive microbial diversity within the chicken gut microbiome revealed by metagenomics and culture.</title>
        <authorList>
            <person name="Gilroy R."/>
            <person name="Ravi A."/>
            <person name="Getino M."/>
            <person name="Pursley I."/>
            <person name="Horton D.L."/>
            <person name="Alikhan N.F."/>
            <person name="Baker D."/>
            <person name="Gharbi K."/>
            <person name="Hall N."/>
            <person name="Watson M."/>
            <person name="Adriaenssens E.M."/>
            <person name="Foster-Nyarko E."/>
            <person name="Jarju S."/>
            <person name="Secka A."/>
            <person name="Antonio M."/>
            <person name="Oren A."/>
            <person name="Chaudhuri R.R."/>
            <person name="La Ragione R."/>
            <person name="Hildebrand F."/>
            <person name="Pallen M.J."/>
        </authorList>
    </citation>
    <scope>NUCLEOTIDE SEQUENCE</scope>
    <source>
        <strain evidence="8">1719</strain>
    </source>
</reference>
<keyword evidence="5" id="KW-0326">Glycosidase</keyword>
<dbReference type="InterPro" id="IPR017853">
    <property type="entry name" value="GH"/>
</dbReference>
<proteinExistence type="inferred from homology"/>
<keyword evidence="3" id="KW-0732">Signal</keyword>
<dbReference type="Pfam" id="PF00754">
    <property type="entry name" value="F5_F8_type_C"/>
    <property type="match status" value="2"/>
</dbReference>